<protein>
    <submittedName>
        <fullName evidence="1">Thiol reductase thioredoxin</fullName>
    </submittedName>
</protein>
<dbReference type="Gene3D" id="3.40.30.10">
    <property type="entry name" value="Glutaredoxin"/>
    <property type="match status" value="1"/>
</dbReference>
<gene>
    <name evidence="1" type="ORF">ENS64_03630</name>
</gene>
<dbReference type="InterPro" id="IPR036249">
    <property type="entry name" value="Thioredoxin-like_sf"/>
</dbReference>
<proteinExistence type="predicted"/>
<dbReference type="Pfam" id="PF14595">
    <property type="entry name" value="Thioredoxin_9"/>
    <property type="match status" value="1"/>
</dbReference>
<comment type="caution">
    <text evidence="1">The sequence shown here is derived from an EMBL/GenBank/DDBJ whole genome shotgun (WGS) entry which is preliminary data.</text>
</comment>
<accession>A0A7C4LL40</accession>
<reference evidence="1" key="1">
    <citation type="journal article" date="2020" name="mSystems">
        <title>Genome- and Community-Level Interaction Insights into Carbon Utilization and Element Cycling Functions of Hydrothermarchaeota in Hydrothermal Sediment.</title>
        <authorList>
            <person name="Zhou Z."/>
            <person name="Liu Y."/>
            <person name="Xu W."/>
            <person name="Pan J."/>
            <person name="Luo Z.H."/>
            <person name="Li M."/>
        </authorList>
    </citation>
    <scope>NUCLEOTIDE SEQUENCE [LARGE SCALE GENOMIC DNA]</scope>
    <source>
        <strain evidence="1">SpSt-508</strain>
    </source>
</reference>
<dbReference type="SUPFAM" id="SSF52833">
    <property type="entry name" value="Thioredoxin-like"/>
    <property type="match status" value="1"/>
</dbReference>
<organism evidence="1">
    <name type="scientific">Schlesneria paludicola</name>
    <dbReference type="NCBI Taxonomy" id="360056"/>
    <lineage>
        <taxon>Bacteria</taxon>
        <taxon>Pseudomonadati</taxon>
        <taxon>Planctomycetota</taxon>
        <taxon>Planctomycetia</taxon>
        <taxon>Planctomycetales</taxon>
        <taxon>Planctomycetaceae</taxon>
        <taxon>Schlesneria</taxon>
    </lineage>
</organism>
<dbReference type="EMBL" id="DSVQ01000007">
    <property type="protein sequence ID" value="HGT38339.1"/>
    <property type="molecule type" value="Genomic_DNA"/>
</dbReference>
<name>A0A7C4LL40_9PLAN</name>
<dbReference type="AlphaFoldDB" id="A0A7C4LL40"/>
<sequence>MDYAAFLERYATEEQRRRWAAVHQQVRLTPEQTALLQSFRRKMLVPVVAGAWCGDCMQQCPIFEHFERAAKVLEIRYFDRDEHADLADAVRICGGRRVPTVIFLAEDGAFCGLLGDRTLTKYRQLAGMLDGPACPTGVSLPQDDLLKSVIQDWLNEFERIQAMLRTSPRLRERHGD</sequence>
<evidence type="ECO:0000313" key="1">
    <source>
        <dbReference type="EMBL" id="HGT38339.1"/>
    </source>
</evidence>
<dbReference type="CDD" id="cd02947">
    <property type="entry name" value="TRX_family"/>
    <property type="match status" value="1"/>
</dbReference>